<dbReference type="InterPro" id="IPR009675">
    <property type="entry name" value="TPX2_fam"/>
</dbReference>
<dbReference type="InterPro" id="IPR027330">
    <property type="entry name" value="TPX2_central_dom"/>
</dbReference>
<gene>
    <name evidence="2" type="ORF">Nepgr_011309</name>
</gene>
<dbReference type="Pfam" id="PF12214">
    <property type="entry name" value="TPX2_importin"/>
    <property type="match status" value="1"/>
</dbReference>
<proteinExistence type="predicted"/>
<organism evidence="2 3">
    <name type="scientific">Nepenthes gracilis</name>
    <name type="common">Slender pitcher plant</name>
    <dbReference type="NCBI Taxonomy" id="150966"/>
    <lineage>
        <taxon>Eukaryota</taxon>
        <taxon>Viridiplantae</taxon>
        <taxon>Streptophyta</taxon>
        <taxon>Embryophyta</taxon>
        <taxon>Tracheophyta</taxon>
        <taxon>Spermatophyta</taxon>
        <taxon>Magnoliopsida</taxon>
        <taxon>eudicotyledons</taxon>
        <taxon>Gunneridae</taxon>
        <taxon>Pentapetalae</taxon>
        <taxon>Caryophyllales</taxon>
        <taxon>Nepenthaceae</taxon>
        <taxon>Nepenthes</taxon>
    </lineage>
</organism>
<dbReference type="AlphaFoldDB" id="A0AAD3SDZ1"/>
<dbReference type="GO" id="GO:0005819">
    <property type="term" value="C:spindle"/>
    <property type="evidence" value="ECO:0007669"/>
    <property type="project" value="InterPro"/>
</dbReference>
<comment type="caution">
    <text evidence="2">The sequence shown here is derived from an EMBL/GenBank/DDBJ whole genome shotgun (WGS) entry which is preliminary data.</text>
</comment>
<sequence length="521" mass="59064">MDEEMEEGGVQVFEVVEIDLDYEFDAAGWFDFSRKETEAEARDAESWFDSAESYPPSPFVAKLFWRKDVFSDNVNTFSMSKYADMTLLDGDSNVAEEELTEKAWPHKELKGMDQTILEDIQSGYAPDVQSDEQGLIAASCKGFAFCDDSMDETRKVKTRSVAKPSLQRNSTLMKPTVSQLAKQNPRCQAGDPRFQKLPVQKNESGSNYHSGVEIQASKRQKLDGGYLHKAGELKHQSNLIHKVPKKDETICGMVSHIKLKLTIPREPELETACRAQRLRSTNSEDAEKATTTTCEFKARPFNKKIFEAPVLPLPKSTPKLPAFQVFRLKTLDRAMQHTTTITSSSSCQTDKCFNRASAKPNVKNGKKDCKRSDSVHLPKQEEQRVVNGFKARPLDKRIFTSKGDIGVLKNIKREITRPKEFNLQTQKRNQQNPPVELFSKLSLASEIHPISTQLNLPRPTCLHVKGSKENRCGPFQQDHNIKHLEKERSQKFYVKQTQCNGDGESSRIGPQPSMNRIFGIW</sequence>
<protein>
    <recommendedName>
        <fullName evidence="1">TPX2 central domain-containing protein</fullName>
    </recommendedName>
</protein>
<evidence type="ECO:0000313" key="3">
    <source>
        <dbReference type="Proteomes" id="UP001279734"/>
    </source>
</evidence>
<dbReference type="GO" id="GO:0030295">
    <property type="term" value="F:protein kinase activator activity"/>
    <property type="evidence" value="ECO:0007669"/>
    <property type="project" value="TreeGrafter"/>
</dbReference>
<evidence type="ECO:0000259" key="1">
    <source>
        <dbReference type="Pfam" id="PF12214"/>
    </source>
</evidence>
<dbReference type="GO" id="GO:0005880">
    <property type="term" value="C:nuclear microtubule"/>
    <property type="evidence" value="ECO:0007669"/>
    <property type="project" value="TreeGrafter"/>
</dbReference>
<keyword evidence="3" id="KW-1185">Reference proteome</keyword>
<dbReference type="GO" id="GO:0090307">
    <property type="term" value="P:mitotic spindle assembly"/>
    <property type="evidence" value="ECO:0007669"/>
    <property type="project" value="TreeGrafter"/>
</dbReference>
<feature type="domain" description="TPX2 central" evidence="1">
    <location>
        <begin position="259"/>
        <end position="423"/>
    </location>
</feature>
<dbReference type="PANTHER" id="PTHR14326">
    <property type="entry name" value="TARGETING PROTEIN FOR XKLP2"/>
    <property type="match status" value="1"/>
</dbReference>
<dbReference type="GO" id="GO:0008017">
    <property type="term" value="F:microtubule binding"/>
    <property type="evidence" value="ECO:0007669"/>
    <property type="project" value="TreeGrafter"/>
</dbReference>
<dbReference type="GO" id="GO:0060236">
    <property type="term" value="P:regulation of mitotic spindle organization"/>
    <property type="evidence" value="ECO:0007669"/>
    <property type="project" value="InterPro"/>
</dbReference>
<dbReference type="PANTHER" id="PTHR14326:SF15">
    <property type="entry name" value="OS06G0130200 PROTEIN"/>
    <property type="match status" value="1"/>
</dbReference>
<dbReference type="Proteomes" id="UP001279734">
    <property type="component" value="Unassembled WGS sequence"/>
</dbReference>
<evidence type="ECO:0000313" key="2">
    <source>
        <dbReference type="EMBL" id="GMH09468.1"/>
    </source>
</evidence>
<name>A0AAD3SDZ1_NEPGR</name>
<accession>A0AAD3SDZ1</accession>
<dbReference type="EMBL" id="BSYO01000009">
    <property type="protein sequence ID" value="GMH09468.1"/>
    <property type="molecule type" value="Genomic_DNA"/>
</dbReference>
<reference evidence="2" key="1">
    <citation type="submission" date="2023-05" db="EMBL/GenBank/DDBJ databases">
        <title>Nepenthes gracilis genome sequencing.</title>
        <authorList>
            <person name="Fukushima K."/>
        </authorList>
    </citation>
    <scope>NUCLEOTIDE SEQUENCE</scope>
    <source>
        <strain evidence="2">SING2019-196</strain>
    </source>
</reference>